<name>A0A914DN77_9BILA</name>
<protein>
    <submittedName>
        <fullName evidence="3">Uncharacterized protein</fullName>
    </submittedName>
</protein>
<accession>A0A914DN77</accession>
<reference evidence="3" key="1">
    <citation type="submission" date="2022-11" db="UniProtKB">
        <authorList>
            <consortium name="WormBaseParasite"/>
        </authorList>
    </citation>
    <scope>IDENTIFICATION</scope>
</reference>
<proteinExistence type="predicted"/>
<organism evidence="2 3">
    <name type="scientific">Acrobeloides nanus</name>
    <dbReference type="NCBI Taxonomy" id="290746"/>
    <lineage>
        <taxon>Eukaryota</taxon>
        <taxon>Metazoa</taxon>
        <taxon>Ecdysozoa</taxon>
        <taxon>Nematoda</taxon>
        <taxon>Chromadorea</taxon>
        <taxon>Rhabditida</taxon>
        <taxon>Tylenchina</taxon>
        <taxon>Cephalobomorpha</taxon>
        <taxon>Cephaloboidea</taxon>
        <taxon>Cephalobidae</taxon>
        <taxon>Acrobeloides</taxon>
    </lineage>
</organism>
<evidence type="ECO:0000256" key="1">
    <source>
        <dbReference type="SAM" id="Phobius"/>
    </source>
</evidence>
<feature type="transmembrane region" description="Helical" evidence="1">
    <location>
        <begin position="41"/>
        <end position="65"/>
    </location>
</feature>
<dbReference type="WBParaSite" id="ACRNAN_scaffold299.g30932.t1">
    <property type="protein sequence ID" value="ACRNAN_scaffold299.g30932.t1"/>
    <property type="gene ID" value="ACRNAN_scaffold299.g30932"/>
</dbReference>
<feature type="transmembrane region" description="Helical" evidence="1">
    <location>
        <begin position="12"/>
        <end position="29"/>
    </location>
</feature>
<dbReference type="Proteomes" id="UP000887540">
    <property type="component" value="Unplaced"/>
</dbReference>
<keyword evidence="2" id="KW-1185">Reference proteome</keyword>
<sequence>METRKAKEVRYALQFGAISVFALLAWVNFRVFPKLVPIEIIGMYSLIAICLICHCSSNAIIFLTLNKESWLPSRNRTHPTGSGAAIHRS</sequence>
<evidence type="ECO:0000313" key="3">
    <source>
        <dbReference type="WBParaSite" id="ACRNAN_scaffold299.g30932.t1"/>
    </source>
</evidence>
<keyword evidence="1" id="KW-1133">Transmembrane helix</keyword>
<keyword evidence="1" id="KW-0812">Transmembrane</keyword>
<dbReference type="AlphaFoldDB" id="A0A914DN77"/>
<evidence type="ECO:0000313" key="2">
    <source>
        <dbReference type="Proteomes" id="UP000887540"/>
    </source>
</evidence>
<keyword evidence="1" id="KW-0472">Membrane</keyword>